<dbReference type="EMBL" id="KZ994025">
    <property type="protein sequence ID" value="RKO94059.1"/>
    <property type="molecule type" value="Genomic_DNA"/>
</dbReference>
<feature type="compositionally biased region" description="Acidic residues" evidence="1">
    <location>
        <begin position="534"/>
        <end position="573"/>
    </location>
</feature>
<gene>
    <name evidence="2" type="ORF">BDK51DRAFT_25641</name>
</gene>
<keyword evidence="3" id="KW-1185">Reference proteome</keyword>
<organism evidence="2 3">
    <name type="scientific">Blyttiomyces helicus</name>
    <dbReference type="NCBI Taxonomy" id="388810"/>
    <lineage>
        <taxon>Eukaryota</taxon>
        <taxon>Fungi</taxon>
        <taxon>Fungi incertae sedis</taxon>
        <taxon>Chytridiomycota</taxon>
        <taxon>Chytridiomycota incertae sedis</taxon>
        <taxon>Chytridiomycetes</taxon>
        <taxon>Chytridiomycetes incertae sedis</taxon>
        <taxon>Blyttiomyces</taxon>
    </lineage>
</organism>
<feature type="compositionally biased region" description="Low complexity" evidence="1">
    <location>
        <begin position="331"/>
        <end position="359"/>
    </location>
</feature>
<accession>A0A4P9WLY2</accession>
<feature type="compositionally biased region" description="Low complexity" evidence="1">
    <location>
        <begin position="515"/>
        <end position="533"/>
    </location>
</feature>
<dbReference type="AlphaFoldDB" id="A0A4P9WLY2"/>
<name>A0A4P9WLY2_9FUNG</name>
<evidence type="ECO:0000256" key="1">
    <source>
        <dbReference type="SAM" id="MobiDB-lite"/>
    </source>
</evidence>
<feature type="compositionally biased region" description="Basic and acidic residues" evidence="1">
    <location>
        <begin position="305"/>
        <end position="322"/>
    </location>
</feature>
<feature type="compositionally biased region" description="Low complexity" evidence="1">
    <location>
        <begin position="250"/>
        <end position="259"/>
    </location>
</feature>
<feature type="region of interest" description="Disordered" evidence="1">
    <location>
        <begin position="459"/>
        <end position="480"/>
    </location>
</feature>
<protein>
    <submittedName>
        <fullName evidence="2">Uncharacterized protein</fullName>
    </submittedName>
</protein>
<feature type="compositionally biased region" description="Basic residues" evidence="1">
    <location>
        <begin position="360"/>
        <end position="370"/>
    </location>
</feature>
<feature type="region of interest" description="Disordered" evidence="1">
    <location>
        <begin position="239"/>
        <end position="411"/>
    </location>
</feature>
<reference evidence="3" key="1">
    <citation type="journal article" date="2018" name="Nat. Microbiol.">
        <title>Leveraging single-cell genomics to expand the fungal tree of life.</title>
        <authorList>
            <person name="Ahrendt S.R."/>
            <person name="Quandt C.A."/>
            <person name="Ciobanu D."/>
            <person name="Clum A."/>
            <person name="Salamov A."/>
            <person name="Andreopoulos B."/>
            <person name="Cheng J.F."/>
            <person name="Woyke T."/>
            <person name="Pelin A."/>
            <person name="Henrissat B."/>
            <person name="Reynolds N.K."/>
            <person name="Benny G.L."/>
            <person name="Smith M.E."/>
            <person name="James T.Y."/>
            <person name="Grigoriev I.V."/>
        </authorList>
    </citation>
    <scope>NUCLEOTIDE SEQUENCE [LARGE SCALE GENOMIC DNA]</scope>
</reference>
<sequence length="573" mass="61962">MTDFLRPANQPSTGESFLERAVFFTYPQRRDQLSERETEGRGEGSRSLWGNWVSLFFGGWSRAVVEGGWVLPKRRERVVSRAGGGLPRQQGILGSGVLGVVRVEEGGKAELLLLFLSSHGEPLPFVVWVSPLQAGSSSSRHTGHGGNGNQIHNKNRAFVCKRSVRGGGVRRRSRSEITLFGWSHVCLLSELPVLGKMGLHLDHFKDLPSGHNHHPPKKKDPTLSLPTAFLTFESIQRITHSVSPSPPTTPSHANTNNSAIPSLKLKPAQPLSPPTLAPQSAPTAAFVGETPAEQQGEGDAGSMLTREERRAAKAKAKEERAKAKAARRLAEAAAATSTSKSASLSSRSSSLPVLSSRSSRVSKSKSKKSKSGGLIRTIVRAQKPAEAPTPVSAPSTPPPAPQIQAHVGRASAPAELEKAVLAAFAPNQQKTRKNKIEALHHLQARRKELIDHLQRKIRTLHKSKKTRSRSKSTRRRLREQKSKLVRCKLALTSVVDSEQCSRASTPPPPENCQNDDAVAPCPPAASSSCSCDATDSDSEFSADEDGGDFDVEFADELDSGEEEEEVDDEESAQ</sequence>
<proteinExistence type="predicted"/>
<dbReference type="Proteomes" id="UP000269721">
    <property type="component" value="Unassembled WGS sequence"/>
</dbReference>
<evidence type="ECO:0000313" key="2">
    <source>
        <dbReference type="EMBL" id="RKO94059.1"/>
    </source>
</evidence>
<feature type="region of interest" description="Disordered" evidence="1">
    <location>
        <begin position="497"/>
        <end position="573"/>
    </location>
</feature>
<evidence type="ECO:0000313" key="3">
    <source>
        <dbReference type="Proteomes" id="UP000269721"/>
    </source>
</evidence>
<feature type="compositionally biased region" description="Low complexity" evidence="1">
    <location>
        <begin position="384"/>
        <end position="394"/>
    </location>
</feature>